<accession>A0ACB0YLV8</accession>
<protein>
    <submittedName>
        <fullName evidence="1">Uncharacterized protein</fullName>
    </submittedName>
</protein>
<name>A0ACB0YLV8_MELEN</name>
<dbReference type="EMBL" id="CAVMJV010000014">
    <property type="protein sequence ID" value="CAK5052666.1"/>
    <property type="molecule type" value="Genomic_DNA"/>
</dbReference>
<sequence>MFFISIKKIVELQRVRAELDQETLNRIDYQNQVQTLLEEIDFIRRSHDQEIKDLQAMAARDTTSENREFFRNELASAIRDIRNEYDSLNNKNRQDIESWYKLKVQEIETQSARQNMEQGYQKDELKRLRQQLTDLRGKLVDLEGRNALLEKQIQELNYNLEDDQRAYEDVLNAKEAQIRKMRDECQALMVELQMLLDTKQTLDAEIAIIPKDA</sequence>
<evidence type="ECO:0000313" key="2">
    <source>
        <dbReference type="Proteomes" id="UP001497535"/>
    </source>
</evidence>
<evidence type="ECO:0000313" key="1">
    <source>
        <dbReference type="EMBL" id="CAK5052666.1"/>
    </source>
</evidence>
<dbReference type="Proteomes" id="UP001497535">
    <property type="component" value="Unassembled WGS sequence"/>
</dbReference>
<gene>
    <name evidence="1" type="ORF">MENTE1834_LOCUS13945</name>
</gene>
<keyword evidence="2" id="KW-1185">Reference proteome</keyword>
<comment type="caution">
    <text evidence="1">The sequence shown here is derived from an EMBL/GenBank/DDBJ whole genome shotgun (WGS) entry which is preliminary data.</text>
</comment>
<organism evidence="1 2">
    <name type="scientific">Meloidogyne enterolobii</name>
    <name type="common">Root-knot nematode worm</name>
    <name type="synonym">Meloidogyne mayaguensis</name>
    <dbReference type="NCBI Taxonomy" id="390850"/>
    <lineage>
        <taxon>Eukaryota</taxon>
        <taxon>Metazoa</taxon>
        <taxon>Ecdysozoa</taxon>
        <taxon>Nematoda</taxon>
        <taxon>Chromadorea</taxon>
        <taxon>Rhabditida</taxon>
        <taxon>Tylenchina</taxon>
        <taxon>Tylenchomorpha</taxon>
        <taxon>Tylenchoidea</taxon>
        <taxon>Meloidogynidae</taxon>
        <taxon>Meloidogyninae</taxon>
        <taxon>Meloidogyne</taxon>
    </lineage>
</organism>
<reference evidence="1" key="1">
    <citation type="submission" date="2023-11" db="EMBL/GenBank/DDBJ databases">
        <authorList>
            <person name="Poullet M."/>
        </authorList>
    </citation>
    <scope>NUCLEOTIDE SEQUENCE</scope>
    <source>
        <strain evidence="1">E1834</strain>
    </source>
</reference>
<proteinExistence type="predicted"/>